<reference evidence="1" key="1">
    <citation type="submission" date="2018-05" db="EMBL/GenBank/DDBJ databases">
        <authorList>
            <person name="Lanie J.A."/>
            <person name="Ng W.-L."/>
            <person name="Kazmierczak K.M."/>
            <person name="Andrzejewski T.M."/>
            <person name="Davidsen T.M."/>
            <person name="Wayne K.J."/>
            <person name="Tettelin H."/>
            <person name="Glass J.I."/>
            <person name="Rusch D."/>
            <person name="Podicherti R."/>
            <person name="Tsui H.-C.T."/>
            <person name="Winkler M.E."/>
        </authorList>
    </citation>
    <scope>NUCLEOTIDE SEQUENCE</scope>
</reference>
<protein>
    <recommendedName>
        <fullName evidence="2">Cytochrome c domain-containing protein</fullName>
    </recommendedName>
</protein>
<evidence type="ECO:0008006" key="2">
    <source>
        <dbReference type="Google" id="ProtNLM"/>
    </source>
</evidence>
<dbReference type="EMBL" id="UINC01013346">
    <property type="protein sequence ID" value="SVA57732.1"/>
    <property type="molecule type" value="Genomic_DNA"/>
</dbReference>
<name>A0A381WZG7_9ZZZZ</name>
<sequence length="473" mass="52388">MSLSITSSRATAITLLGLALPLCGMAQSTTPYDTPKEVSFAKDIAPILYENCVKCHRAGGVAPMSLMTYDEVRPWAPVIKYKTGLRDKMGTMPPYYLERSIGIQQVKDDERLSEEQLQLIAAWADNGAPQGNPEELPQLPEFSDSNEWRLGTPDLVIALEDLYVPGGAADAWVGGTPALTMLTEDRYVSALDMREVNDVKSSQAGGTIVGGLYIVHHMTWQSGVIGADDERETWPVHELGRNPDIFDPKAGRLLAAGSSVLPLTYHLHSNGRDTNGHMELGFYFHPEGYKPEHKKARWSLGDGLNISIQGNMPGQELHTYTVLKEHTKISSFEPHLHSPGARMCLEAIWGNQIETLACSGYDHNWVKQYTFEDDYAPLLPRGTILHMIGFMDNIASNPNVVDARNWSGSGNRSVTNMFLHLGQSVELTNEQFVQEMAERRERLGLTRNDHLIGCPLCMADIPLLEPVAYSAKD</sequence>
<gene>
    <name evidence="1" type="ORF">METZ01_LOCUS110586</name>
</gene>
<evidence type="ECO:0000313" key="1">
    <source>
        <dbReference type="EMBL" id="SVA57732.1"/>
    </source>
</evidence>
<dbReference type="AlphaFoldDB" id="A0A381WZG7"/>
<accession>A0A381WZG7</accession>
<organism evidence="1">
    <name type="scientific">marine metagenome</name>
    <dbReference type="NCBI Taxonomy" id="408172"/>
    <lineage>
        <taxon>unclassified sequences</taxon>
        <taxon>metagenomes</taxon>
        <taxon>ecological metagenomes</taxon>
    </lineage>
</organism>
<proteinExistence type="predicted"/>